<dbReference type="Gene3D" id="3.40.50.300">
    <property type="entry name" value="P-loop containing nucleotide triphosphate hydrolases"/>
    <property type="match status" value="1"/>
</dbReference>
<keyword evidence="7" id="KW-1185">Reference proteome</keyword>
<dbReference type="Gene3D" id="1.10.8.60">
    <property type="match status" value="1"/>
</dbReference>
<dbReference type="PROSITE" id="PS50045">
    <property type="entry name" value="SIGMA54_INTERACT_4"/>
    <property type="match status" value="1"/>
</dbReference>
<dbReference type="PROSITE" id="PS00675">
    <property type="entry name" value="SIGMA54_INTERACT_1"/>
    <property type="match status" value="1"/>
</dbReference>
<name>A0A1I5Z4B3_9BACI</name>
<evidence type="ECO:0000256" key="2">
    <source>
        <dbReference type="ARBA" id="ARBA00022840"/>
    </source>
</evidence>
<dbReference type="Pfam" id="PF25601">
    <property type="entry name" value="AAA_lid_14"/>
    <property type="match status" value="1"/>
</dbReference>
<dbReference type="GO" id="GO:0005524">
    <property type="term" value="F:ATP binding"/>
    <property type="evidence" value="ECO:0007669"/>
    <property type="project" value="UniProtKB-KW"/>
</dbReference>
<dbReference type="Pfam" id="PF00158">
    <property type="entry name" value="Sigma54_activat"/>
    <property type="match status" value="1"/>
</dbReference>
<sequence>MAKILVVTHHNFSHLYYEVLELIHLPLSIDILEIRFGEIEKIDYNMLAKYDLLITSGAHLEMINENYSELSSILPIYPLHFTEADLVKGLVKAKQHGNKVMVMYFPRTEFELHKYSEMLGIEIEILNFSSLNEAEELMIQHKKKGFNVIVGTSSVCEIAEKNGIHNVFIYSKDSLKTEIIKAYQFASMKNKMTNYAMVKEAILLNVENPILLLDQKFLITSLNTPAVKLFKLRHKHELIGESLSKFLKIDIQSTDLPLEIEHPNYKIIIEPISSSATAKSYVAVISKETIRQVSKTSPTDFASKYEFTNIIHNSSEMKKVILKTKQYAVSDAPLLIIGESGTGKELIAHSIHKYSGRRLKPFLPVNCSAIPQHILESELFGYEEGAFTGAKKGGKPGYFELAQKGTIFLDEIGEMPIEIQAKLLRVVQEKEVIRLGGNKIIPLDVRVITATNRDLKELIKENLFREDLYYRINVLQIQVPSLRKRQDDIPIILRHLLIKYGLDKTKVDFLIESVKNSLNTYQWYGNIRELENFAQRFCALNSIADDETYILKIFYDVLGEFTSTNLNENNESIKSPPITIDLEENPNIEEYEKNKILNALIQNQGNKHTTAEQLGISRTTLWRKMKQYNISKII</sequence>
<keyword evidence="3" id="KW-0805">Transcription regulation</keyword>
<dbReference type="OrthoDB" id="9771372at2"/>
<dbReference type="InterPro" id="IPR009057">
    <property type="entry name" value="Homeodomain-like_sf"/>
</dbReference>
<dbReference type="FunFam" id="3.40.50.300:FF:000006">
    <property type="entry name" value="DNA-binding transcriptional regulator NtrC"/>
    <property type="match status" value="1"/>
</dbReference>
<proteinExistence type="predicted"/>
<evidence type="ECO:0000256" key="3">
    <source>
        <dbReference type="ARBA" id="ARBA00023015"/>
    </source>
</evidence>
<evidence type="ECO:0000256" key="1">
    <source>
        <dbReference type="ARBA" id="ARBA00022741"/>
    </source>
</evidence>
<dbReference type="EMBL" id="FOXU01000004">
    <property type="protein sequence ID" value="SFQ51313.1"/>
    <property type="molecule type" value="Genomic_DNA"/>
</dbReference>
<dbReference type="Gene3D" id="3.40.50.10660">
    <property type="entry name" value="PrpR receptor domain-like"/>
    <property type="match status" value="1"/>
</dbReference>
<dbReference type="SUPFAM" id="SSF159800">
    <property type="entry name" value="PrpR receptor domain-like"/>
    <property type="match status" value="1"/>
</dbReference>
<evidence type="ECO:0000256" key="4">
    <source>
        <dbReference type="ARBA" id="ARBA00023163"/>
    </source>
</evidence>
<keyword evidence="2" id="KW-0067">ATP-binding</keyword>
<dbReference type="InterPro" id="IPR003593">
    <property type="entry name" value="AAA+_ATPase"/>
</dbReference>
<dbReference type="AlphaFoldDB" id="A0A1I5Z4B3"/>
<dbReference type="GO" id="GO:0006355">
    <property type="term" value="P:regulation of DNA-templated transcription"/>
    <property type="evidence" value="ECO:0007669"/>
    <property type="project" value="InterPro"/>
</dbReference>
<feature type="domain" description="Sigma-54 factor interaction" evidence="5">
    <location>
        <begin position="310"/>
        <end position="539"/>
    </location>
</feature>
<dbReference type="Pfam" id="PF06506">
    <property type="entry name" value="PrpR_N"/>
    <property type="match status" value="1"/>
</dbReference>
<gene>
    <name evidence="6" type="ORF">SAMN05421670_2382</name>
</gene>
<reference evidence="7" key="1">
    <citation type="submission" date="2016-10" db="EMBL/GenBank/DDBJ databases">
        <authorList>
            <person name="Varghese N."/>
            <person name="Submissions S."/>
        </authorList>
    </citation>
    <scope>NUCLEOTIDE SEQUENCE [LARGE SCALE GENOMIC DNA]</scope>
    <source>
        <strain evidence="7">DSM 11706</strain>
    </source>
</reference>
<organism evidence="6 7">
    <name type="scientific">Psychrobacillus psychrotolerans</name>
    <dbReference type="NCBI Taxonomy" id="126156"/>
    <lineage>
        <taxon>Bacteria</taxon>
        <taxon>Bacillati</taxon>
        <taxon>Bacillota</taxon>
        <taxon>Bacilli</taxon>
        <taxon>Bacillales</taxon>
        <taxon>Bacillaceae</taxon>
        <taxon>Psychrobacillus</taxon>
    </lineage>
</organism>
<dbReference type="Proteomes" id="UP000198734">
    <property type="component" value="Unassembled WGS sequence"/>
</dbReference>
<dbReference type="SUPFAM" id="SSF46689">
    <property type="entry name" value="Homeodomain-like"/>
    <property type="match status" value="1"/>
</dbReference>
<keyword evidence="4" id="KW-0804">Transcription</keyword>
<dbReference type="SMART" id="SM00382">
    <property type="entry name" value="AAA"/>
    <property type="match status" value="1"/>
</dbReference>
<dbReference type="InterPro" id="IPR058031">
    <property type="entry name" value="AAA_lid_NorR"/>
</dbReference>
<dbReference type="STRING" id="126156.SAMN05421670_2382"/>
<dbReference type="PANTHER" id="PTHR32071:SF57">
    <property type="entry name" value="C4-DICARBOXYLATE TRANSPORT TRANSCRIPTIONAL REGULATORY PROTEIN DCTD"/>
    <property type="match status" value="1"/>
</dbReference>
<protein>
    <submittedName>
        <fullName evidence="6">Transcriptional regulator, propionate catabolism operon regulatory protein</fullName>
    </submittedName>
</protein>
<dbReference type="InterPro" id="IPR027417">
    <property type="entry name" value="P-loop_NTPase"/>
</dbReference>
<dbReference type="SUPFAM" id="SSF52540">
    <property type="entry name" value="P-loop containing nucleoside triphosphate hydrolases"/>
    <property type="match status" value="1"/>
</dbReference>
<dbReference type="InterPro" id="IPR025943">
    <property type="entry name" value="Sigma_54_int_dom_ATP-bd_2"/>
</dbReference>
<dbReference type="PANTHER" id="PTHR32071">
    <property type="entry name" value="TRANSCRIPTIONAL REGULATORY PROTEIN"/>
    <property type="match status" value="1"/>
</dbReference>
<evidence type="ECO:0000259" key="5">
    <source>
        <dbReference type="PROSITE" id="PS50045"/>
    </source>
</evidence>
<dbReference type="RefSeq" id="WP_139219912.1">
    <property type="nucleotide sequence ID" value="NZ_FOXU01000004.1"/>
</dbReference>
<dbReference type="PROSITE" id="PS00676">
    <property type="entry name" value="SIGMA54_INTERACT_2"/>
    <property type="match status" value="1"/>
</dbReference>
<dbReference type="InterPro" id="IPR002078">
    <property type="entry name" value="Sigma_54_int"/>
</dbReference>
<dbReference type="InterPro" id="IPR010524">
    <property type="entry name" value="Sig_transdc_resp-reg_PrpR_N"/>
</dbReference>
<dbReference type="InterPro" id="IPR002197">
    <property type="entry name" value="HTH_Fis"/>
</dbReference>
<dbReference type="CDD" id="cd00009">
    <property type="entry name" value="AAA"/>
    <property type="match status" value="1"/>
</dbReference>
<dbReference type="Gene3D" id="1.10.10.60">
    <property type="entry name" value="Homeodomain-like"/>
    <property type="match status" value="1"/>
</dbReference>
<dbReference type="GO" id="GO:0043565">
    <property type="term" value="F:sequence-specific DNA binding"/>
    <property type="evidence" value="ECO:0007669"/>
    <property type="project" value="InterPro"/>
</dbReference>
<keyword evidence="1" id="KW-0547">Nucleotide-binding</keyword>
<evidence type="ECO:0000313" key="6">
    <source>
        <dbReference type="EMBL" id="SFQ51313.1"/>
    </source>
</evidence>
<dbReference type="Pfam" id="PF02954">
    <property type="entry name" value="HTH_8"/>
    <property type="match status" value="1"/>
</dbReference>
<evidence type="ECO:0000313" key="7">
    <source>
        <dbReference type="Proteomes" id="UP000198734"/>
    </source>
</evidence>
<dbReference type="GO" id="GO:0000156">
    <property type="term" value="F:phosphorelay response regulator activity"/>
    <property type="evidence" value="ECO:0007669"/>
    <property type="project" value="InterPro"/>
</dbReference>
<dbReference type="InterPro" id="IPR025662">
    <property type="entry name" value="Sigma_54_int_dom_ATP-bd_1"/>
</dbReference>
<accession>A0A1I5Z4B3</accession>
<dbReference type="PRINTS" id="PR01590">
    <property type="entry name" value="HTHFIS"/>
</dbReference>